<proteinExistence type="predicted"/>
<evidence type="ECO:0000313" key="1">
    <source>
        <dbReference type="EMBL" id="GID61375.1"/>
    </source>
</evidence>
<keyword evidence="2" id="KW-1185">Reference proteome</keyword>
<evidence type="ECO:0008006" key="3">
    <source>
        <dbReference type="Google" id="ProtNLM"/>
    </source>
</evidence>
<dbReference type="InterPro" id="IPR012467">
    <property type="entry name" value="DUF1684"/>
</dbReference>
<protein>
    <recommendedName>
        <fullName evidence="3">DUF1684 domain-containing protein</fullName>
    </recommendedName>
</protein>
<evidence type="ECO:0000313" key="2">
    <source>
        <dbReference type="Proteomes" id="UP000612282"/>
    </source>
</evidence>
<dbReference type="Proteomes" id="UP000612282">
    <property type="component" value="Unassembled WGS sequence"/>
</dbReference>
<organism evidence="1 2">
    <name type="scientific">Actinoplanes couchii</name>
    <dbReference type="NCBI Taxonomy" id="403638"/>
    <lineage>
        <taxon>Bacteria</taxon>
        <taxon>Bacillati</taxon>
        <taxon>Actinomycetota</taxon>
        <taxon>Actinomycetes</taxon>
        <taxon>Micromonosporales</taxon>
        <taxon>Micromonosporaceae</taxon>
        <taxon>Actinoplanes</taxon>
    </lineage>
</organism>
<name>A0ABQ3XS89_9ACTN</name>
<reference evidence="1 2" key="1">
    <citation type="submission" date="2021-01" db="EMBL/GenBank/DDBJ databases">
        <title>Whole genome shotgun sequence of Actinoplanes couchii NBRC 106145.</title>
        <authorList>
            <person name="Komaki H."/>
            <person name="Tamura T."/>
        </authorList>
    </citation>
    <scope>NUCLEOTIDE SEQUENCE [LARGE SCALE GENOMIC DNA]</scope>
    <source>
        <strain evidence="1 2">NBRC 106145</strain>
    </source>
</reference>
<accession>A0ABQ3XS89</accession>
<sequence length="250" mass="27504">MTTVTMAGKPTRKIGLTSHHKINIGVVMTSTTEAHTRWQQARHRAVTAPTGNLALIETRWGASDTEAALEGQPATVTATRLVRRDPRTGAEEHGVRLWDAASPAIKTFEKIDTFPYDPEWVLEGRYVDVPGERRVPFQHAQDTGFTRDLPVPGDLHVTIAGQDYVLNAFDDDGTLLLVFGDPTNGKVTYGAGRFLVVERKPFTDTAVLDFNRAFVPPCGFSEHYNCPMPPPQNRIAVPVSAGEKLPLFSN</sequence>
<comment type="caution">
    <text evidence="1">The sequence shown here is derived from an EMBL/GenBank/DDBJ whole genome shotgun (WGS) entry which is preliminary data.</text>
</comment>
<dbReference type="EMBL" id="BOMG01000125">
    <property type="protein sequence ID" value="GID61375.1"/>
    <property type="molecule type" value="Genomic_DNA"/>
</dbReference>
<dbReference type="Pfam" id="PF07920">
    <property type="entry name" value="DUF1684"/>
    <property type="match status" value="1"/>
</dbReference>
<dbReference type="PANTHER" id="PTHR41913:SF1">
    <property type="entry name" value="DUF1684 DOMAIN-CONTAINING PROTEIN"/>
    <property type="match status" value="1"/>
</dbReference>
<gene>
    <name evidence="1" type="ORF">Aco03nite_097790</name>
</gene>
<dbReference type="PANTHER" id="PTHR41913">
    <property type="entry name" value="DUF1684 DOMAIN-CONTAINING PROTEIN"/>
    <property type="match status" value="1"/>
</dbReference>